<reference evidence="1" key="1">
    <citation type="submission" date="2018-07" db="EMBL/GenBank/DDBJ databases">
        <authorList>
            <person name="Wilson K.M."/>
            <person name="Ely B."/>
        </authorList>
    </citation>
    <scope>NUCLEOTIDE SEQUENCE</scope>
</reference>
<keyword evidence="2" id="KW-1185">Reference proteome</keyword>
<protein>
    <submittedName>
        <fullName evidence="1">Uncharacterized protein</fullName>
    </submittedName>
</protein>
<name>A0A385ED93_9CAUD</name>
<dbReference type="Proteomes" id="UP000259683">
    <property type="component" value="Segment"/>
</dbReference>
<proteinExistence type="predicted"/>
<evidence type="ECO:0000313" key="1">
    <source>
        <dbReference type="EMBL" id="AXQ69656.1"/>
    </source>
</evidence>
<organism evidence="1 2">
    <name type="scientific">Caulobacter phage CcrSC</name>
    <dbReference type="NCBI Taxonomy" id="2283272"/>
    <lineage>
        <taxon>Viruses</taxon>
        <taxon>Duplodnaviria</taxon>
        <taxon>Heunggongvirae</taxon>
        <taxon>Uroviricota</taxon>
        <taxon>Caudoviricetes</taxon>
        <taxon>Jeanschmidtviridae</taxon>
        <taxon>Bertelyvirus</taxon>
        <taxon>Bertelyvirus SC</taxon>
    </lineage>
</organism>
<evidence type="ECO:0000313" key="2">
    <source>
        <dbReference type="Proteomes" id="UP000259683"/>
    </source>
</evidence>
<dbReference type="EMBL" id="MH588547">
    <property type="protein sequence ID" value="AXQ69656.1"/>
    <property type="molecule type" value="Genomic_DNA"/>
</dbReference>
<accession>A0A385ED93</accession>
<reference evidence="1" key="2">
    <citation type="submission" date="2021-07" db="EMBL/GenBank/DDBJ databases">
        <title>Giant CbK-like Caulobacter bacteriophages have genetically divergent genomes.</title>
        <authorList>
            <person name="Wilson K."/>
            <person name="Ely B."/>
        </authorList>
    </citation>
    <scope>NUCLEOTIDE SEQUENCE</scope>
</reference>
<gene>
    <name evidence="1" type="ORF">CcrSC_gp074c</name>
</gene>
<sequence>MTTKVEFWQEIEDVPGGRPTNVMVSSFEADDLLALSIQEGVKFKLQGVFWIVDRVHRDIDSHPGAMTVHKNTTLAHTQSIRIIQAIVRRAALQRGIEA</sequence>